<comment type="caution">
    <text evidence="2">The sequence shown here is derived from an EMBL/GenBank/DDBJ whole genome shotgun (WGS) entry which is preliminary data.</text>
</comment>
<evidence type="ECO:0000313" key="2">
    <source>
        <dbReference type="EMBL" id="GGB17330.1"/>
    </source>
</evidence>
<protein>
    <submittedName>
        <fullName evidence="2">Uncharacterized protein</fullName>
    </submittedName>
</protein>
<dbReference type="Proteomes" id="UP000607559">
    <property type="component" value="Unassembled WGS sequence"/>
</dbReference>
<reference evidence="2" key="2">
    <citation type="submission" date="2020-09" db="EMBL/GenBank/DDBJ databases">
        <authorList>
            <person name="Sun Q."/>
            <person name="Zhou Y."/>
        </authorList>
    </citation>
    <scope>NUCLEOTIDE SEQUENCE</scope>
    <source>
        <strain evidence="2">CGMCC 1.15448</strain>
    </source>
</reference>
<keyword evidence="3" id="KW-1185">Reference proteome</keyword>
<feature type="chain" id="PRO_5035284124" evidence="1">
    <location>
        <begin position="23"/>
        <end position="535"/>
    </location>
</feature>
<keyword evidence="1" id="KW-0732">Signal</keyword>
<dbReference type="PROSITE" id="PS51257">
    <property type="entry name" value="PROKAR_LIPOPROTEIN"/>
    <property type="match status" value="1"/>
</dbReference>
<name>A0A8J2XVB9_9BACT</name>
<evidence type="ECO:0000313" key="3">
    <source>
        <dbReference type="Proteomes" id="UP000607559"/>
    </source>
</evidence>
<dbReference type="AlphaFoldDB" id="A0A8J2XVB9"/>
<reference evidence="2" key="1">
    <citation type="journal article" date="2014" name="Int. J. Syst. Evol. Microbiol.">
        <title>Complete genome sequence of Corynebacterium casei LMG S-19264T (=DSM 44701T), isolated from a smear-ripened cheese.</title>
        <authorList>
            <consortium name="US DOE Joint Genome Institute (JGI-PGF)"/>
            <person name="Walter F."/>
            <person name="Albersmeier A."/>
            <person name="Kalinowski J."/>
            <person name="Ruckert C."/>
        </authorList>
    </citation>
    <scope>NUCLEOTIDE SEQUENCE</scope>
    <source>
        <strain evidence="2">CGMCC 1.15448</strain>
    </source>
</reference>
<sequence length="535" mass="61468">MGWRTTITLHTYLLLSCSSLFAQQVSYCEPYSDRFTLRQEMMGKVGDFYWVSATTRKKAVRHGNEISGTEERNFVVYDGRMGVKGMIDDPPYTNKSIREYLVMTDEHFDRVNLLTADGKETEVRLQRYEPDGEALEPDHTIGVFPFNEPGTSFMLVRSLDRTRILLLGFQFIASSAPYLHAYLYDEDWHLLSQKIYRHPYLSQPMIQDDFSTYPLEDFNKTPIKLADNGEWLMMSPSRQNSNFLLFQFSPLDTVVSYKEIMLPGTSSMEDVCLSVDNTTREAVAGILSNFHYAPLKNVQVVHYSMHTKTFSFDSSYRLNTLSGKRVRNDNLVKENFVSVPGKGFLLMKEYGRQYEELDDNPYDDGWDPAFLFASNDIPDPNTGPSFARMRLPGPRYGYARYRETANPPYHDRGDLSLYYFPASRGDSCWSGMISQEQVTELNSPNLSYMMVPMQDRIVFLYNSFVHGEKIYASTTVIDPRGEQVTNEGILFWGLKNTLDFQQSRQVAPDQVVIPYDIYVNGNANGKVGFAVVLFR</sequence>
<proteinExistence type="predicted"/>
<dbReference type="EMBL" id="BMJC01000005">
    <property type="protein sequence ID" value="GGB17330.1"/>
    <property type="molecule type" value="Genomic_DNA"/>
</dbReference>
<accession>A0A8J2XVB9</accession>
<organism evidence="2 3">
    <name type="scientific">Puia dinghuensis</name>
    <dbReference type="NCBI Taxonomy" id="1792502"/>
    <lineage>
        <taxon>Bacteria</taxon>
        <taxon>Pseudomonadati</taxon>
        <taxon>Bacteroidota</taxon>
        <taxon>Chitinophagia</taxon>
        <taxon>Chitinophagales</taxon>
        <taxon>Chitinophagaceae</taxon>
        <taxon>Puia</taxon>
    </lineage>
</organism>
<feature type="signal peptide" evidence="1">
    <location>
        <begin position="1"/>
        <end position="22"/>
    </location>
</feature>
<dbReference type="RefSeq" id="WP_188936333.1">
    <property type="nucleotide sequence ID" value="NZ_BMJC01000005.1"/>
</dbReference>
<gene>
    <name evidence="2" type="ORF">GCM10011511_46400</name>
</gene>
<evidence type="ECO:0000256" key="1">
    <source>
        <dbReference type="SAM" id="SignalP"/>
    </source>
</evidence>